<dbReference type="Gene3D" id="3.20.90.10">
    <property type="entry name" value="Tubby Protein, Chain A"/>
    <property type="match status" value="1"/>
</dbReference>
<dbReference type="SUPFAM" id="SSF54518">
    <property type="entry name" value="Tubby C-terminal domain-like"/>
    <property type="match status" value="1"/>
</dbReference>
<dbReference type="GO" id="GO:0005929">
    <property type="term" value="C:cilium"/>
    <property type="evidence" value="ECO:0007669"/>
    <property type="project" value="TreeGrafter"/>
</dbReference>
<dbReference type="InterPro" id="IPR000007">
    <property type="entry name" value="Tubby_C"/>
</dbReference>
<dbReference type="OrthoDB" id="8775810at2759"/>
<dbReference type="PANTHER" id="PTHR16517:SF7">
    <property type="entry name" value="PROTEIN KING TUBBY"/>
    <property type="match status" value="1"/>
</dbReference>
<evidence type="ECO:0000256" key="2">
    <source>
        <dbReference type="ARBA" id="ARBA00007129"/>
    </source>
</evidence>
<protein>
    <submittedName>
        <fullName evidence="6">Tubby protein</fullName>
    </submittedName>
</protein>
<evidence type="ECO:0000256" key="3">
    <source>
        <dbReference type="ARBA" id="ARBA00022490"/>
    </source>
</evidence>
<feature type="domain" description="Tubby C-terminal" evidence="5">
    <location>
        <begin position="7"/>
        <end position="288"/>
    </location>
</feature>
<keyword evidence="7" id="KW-1185">Reference proteome</keyword>
<evidence type="ECO:0000256" key="1">
    <source>
        <dbReference type="ARBA" id="ARBA00004496"/>
    </source>
</evidence>
<feature type="region of interest" description="Disordered" evidence="4">
    <location>
        <begin position="99"/>
        <end position="123"/>
    </location>
</feature>
<comment type="similarity">
    <text evidence="2">Belongs to the TUB family.</text>
</comment>
<dbReference type="Pfam" id="PF01167">
    <property type="entry name" value="Tub"/>
    <property type="match status" value="1"/>
</dbReference>
<sequence length="294" mass="33271">YPFNSIQGVTIRCRISRDKHGVDRGLFPTYYLHMERDDRKFFLLAARRRKRSTTSNYVISCDATDLSRDAESFAGKLRSNFLGTQFVLYAGGKRARRGDMSAPVRSRASIRSTDSENFDDSNASGHETLRELAAVIYDTNVLGFKGPRRMTVLLPRMTSTDQHTEFGVGTTCLETLPYHCCSLQISLAHGLGQQRRTLLECWKHKSWDGLMELHNKSPVWNEDTQSYVLNFYGRVTQASVKNFQIVHDSDASYVVMQFGRVADDAFTMDYAYPMCALQAFGIALSSFDGKLACE</sequence>
<comment type="subcellular location">
    <subcellularLocation>
        <location evidence="1">Cytoplasm</location>
    </subcellularLocation>
</comment>
<dbReference type="GO" id="GO:0005737">
    <property type="term" value="C:cytoplasm"/>
    <property type="evidence" value="ECO:0007669"/>
    <property type="project" value="UniProtKB-SubCell"/>
</dbReference>
<evidence type="ECO:0000313" key="7">
    <source>
        <dbReference type="Proteomes" id="UP000728185"/>
    </source>
</evidence>
<evidence type="ECO:0000256" key="4">
    <source>
        <dbReference type="SAM" id="MobiDB-lite"/>
    </source>
</evidence>
<dbReference type="GO" id="GO:0061512">
    <property type="term" value="P:protein localization to cilium"/>
    <property type="evidence" value="ECO:0007669"/>
    <property type="project" value="TreeGrafter"/>
</dbReference>
<dbReference type="PRINTS" id="PR01573">
    <property type="entry name" value="SUPERTUBBY"/>
</dbReference>
<evidence type="ECO:0000259" key="5">
    <source>
        <dbReference type="Pfam" id="PF01167"/>
    </source>
</evidence>
<feature type="non-terminal residue" evidence="6">
    <location>
        <position position="1"/>
    </location>
</feature>
<keyword evidence="3" id="KW-0963">Cytoplasm</keyword>
<dbReference type="PROSITE" id="PS01201">
    <property type="entry name" value="TUB_2"/>
    <property type="match status" value="1"/>
</dbReference>
<proteinExistence type="inferred from homology"/>
<dbReference type="AlphaFoldDB" id="A0A8E0S4E1"/>
<dbReference type="InterPro" id="IPR025659">
    <property type="entry name" value="Tubby-like_C"/>
</dbReference>
<dbReference type="Proteomes" id="UP000728185">
    <property type="component" value="Unassembled WGS sequence"/>
</dbReference>
<evidence type="ECO:0000313" key="6">
    <source>
        <dbReference type="EMBL" id="KAA0196278.1"/>
    </source>
</evidence>
<reference evidence="6" key="1">
    <citation type="submission" date="2019-05" db="EMBL/GenBank/DDBJ databases">
        <title>Annotation for the trematode Fasciolopsis buski.</title>
        <authorList>
            <person name="Choi Y.-J."/>
        </authorList>
    </citation>
    <scope>NUCLEOTIDE SEQUENCE</scope>
    <source>
        <strain evidence="6">HT</strain>
        <tissue evidence="6">Whole worm</tissue>
    </source>
</reference>
<dbReference type="InterPro" id="IPR018066">
    <property type="entry name" value="Tubby_C_CS"/>
</dbReference>
<name>A0A8E0S4E1_9TREM</name>
<dbReference type="EMBL" id="LUCM01003140">
    <property type="protein sequence ID" value="KAA0196278.1"/>
    <property type="molecule type" value="Genomic_DNA"/>
</dbReference>
<gene>
    <name evidence="6" type="ORF">FBUS_06873</name>
</gene>
<accession>A0A8E0S4E1</accession>
<comment type="caution">
    <text evidence="6">The sequence shown here is derived from an EMBL/GenBank/DDBJ whole genome shotgun (WGS) entry which is preliminary data.</text>
</comment>
<organism evidence="6 7">
    <name type="scientific">Fasciolopsis buskii</name>
    <dbReference type="NCBI Taxonomy" id="27845"/>
    <lineage>
        <taxon>Eukaryota</taxon>
        <taxon>Metazoa</taxon>
        <taxon>Spiralia</taxon>
        <taxon>Lophotrochozoa</taxon>
        <taxon>Platyhelminthes</taxon>
        <taxon>Trematoda</taxon>
        <taxon>Digenea</taxon>
        <taxon>Plagiorchiida</taxon>
        <taxon>Echinostomata</taxon>
        <taxon>Echinostomatoidea</taxon>
        <taxon>Fasciolidae</taxon>
        <taxon>Fasciolopsis</taxon>
    </lineage>
</organism>
<dbReference type="PANTHER" id="PTHR16517">
    <property type="entry name" value="TUBBY-RELATED"/>
    <property type="match status" value="1"/>
</dbReference>